<dbReference type="EMBL" id="LR797474">
    <property type="protein sequence ID" value="CAB4219230.1"/>
    <property type="molecule type" value="Genomic_DNA"/>
</dbReference>
<comment type="similarity">
    <text evidence="1">Belongs to the GroES chaperonin family.</text>
</comment>
<dbReference type="InterPro" id="IPR037124">
    <property type="entry name" value="Chaperonin_GroES_sf"/>
</dbReference>
<gene>
    <name evidence="3" type="ORF">UFOVP1604_313</name>
</gene>
<sequence>MSVDITKGFLPLFERLLVLPDTVEKKTETGIILSVDARKRPNTGTVISVGHSVPDNSKCPVKAGDKVLYQRYSGLDVTWDGIGYHLVMANDLLAIINKDQDTQFELKENA</sequence>
<accession>A0A6J5SVH3</accession>
<evidence type="ECO:0000256" key="1">
    <source>
        <dbReference type="ARBA" id="ARBA00006975"/>
    </source>
</evidence>
<dbReference type="InterPro" id="IPR011032">
    <property type="entry name" value="GroES-like_sf"/>
</dbReference>
<proteinExistence type="inferred from homology"/>
<reference evidence="3" key="1">
    <citation type="submission" date="2020-05" db="EMBL/GenBank/DDBJ databases">
        <authorList>
            <person name="Chiriac C."/>
            <person name="Salcher M."/>
            <person name="Ghai R."/>
            <person name="Kavagutti S V."/>
        </authorList>
    </citation>
    <scope>NUCLEOTIDE SEQUENCE</scope>
</reference>
<dbReference type="Gene3D" id="2.30.33.40">
    <property type="entry name" value="GroES chaperonin"/>
    <property type="match status" value="1"/>
</dbReference>
<dbReference type="GO" id="GO:0051087">
    <property type="term" value="F:protein-folding chaperone binding"/>
    <property type="evidence" value="ECO:0007669"/>
    <property type="project" value="TreeGrafter"/>
</dbReference>
<dbReference type="GO" id="GO:0044183">
    <property type="term" value="F:protein folding chaperone"/>
    <property type="evidence" value="ECO:0007669"/>
    <property type="project" value="InterPro"/>
</dbReference>
<name>A0A6J5SVH3_9CAUD</name>
<evidence type="ECO:0000313" key="3">
    <source>
        <dbReference type="EMBL" id="CAB4219230.1"/>
    </source>
</evidence>
<dbReference type="Pfam" id="PF00166">
    <property type="entry name" value="Cpn10"/>
    <property type="match status" value="1"/>
</dbReference>
<dbReference type="PANTHER" id="PTHR10772:SF63">
    <property type="entry name" value="20 KDA CHAPERONIN, CHLOROPLASTIC"/>
    <property type="match status" value="1"/>
</dbReference>
<dbReference type="SMART" id="SM00883">
    <property type="entry name" value="Cpn10"/>
    <property type="match status" value="1"/>
</dbReference>
<dbReference type="GO" id="GO:0005524">
    <property type="term" value="F:ATP binding"/>
    <property type="evidence" value="ECO:0007669"/>
    <property type="project" value="InterPro"/>
</dbReference>
<dbReference type="CDD" id="cd00320">
    <property type="entry name" value="cpn10"/>
    <property type="match status" value="1"/>
</dbReference>
<protein>
    <submittedName>
        <fullName evidence="3">GroS Co-chaperonin GroES (HSP10)</fullName>
    </submittedName>
</protein>
<keyword evidence="2" id="KW-0143">Chaperone</keyword>
<dbReference type="PRINTS" id="PR00297">
    <property type="entry name" value="CHAPERONIN10"/>
</dbReference>
<dbReference type="GO" id="GO:0051082">
    <property type="term" value="F:unfolded protein binding"/>
    <property type="evidence" value="ECO:0007669"/>
    <property type="project" value="TreeGrafter"/>
</dbReference>
<dbReference type="InterPro" id="IPR020818">
    <property type="entry name" value="Chaperonin_GroES"/>
</dbReference>
<evidence type="ECO:0000256" key="2">
    <source>
        <dbReference type="ARBA" id="ARBA00023186"/>
    </source>
</evidence>
<organism evidence="3">
    <name type="scientific">uncultured Caudovirales phage</name>
    <dbReference type="NCBI Taxonomy" id="2100421"/>
    <lineage>
        <taxon>Viruses</taxon>
        <taxon>Duplodnaviria</taxon>
        <taxon>Heunggongvirae</taxon>
        <taxon>Uroviricota</taxon>
        <taxon>Caudoviricetes</taxon>
        <taxon>Peduoviridae</taxon>
        <taxon>Maltschvirus</taxon>
        <taxon>Maltschvirus maltsch</taxon>
    </lineage>
</organism>
<dbReference type="SUPFAM" id="SSF50129">
    <property type="entry name" value="GroES-like"/>
    <property type="match status" value="1"/>
</dbReference>
<dbReference type="PANTHER" id="PTHR10772">
    <property type="entry name" value="10 KDA HEAT SHOCK PROTEIN"/>
    <property type="match status" value="1"/>
</dbReference>
<dbReference type="GO" id="GO:0046872">
    <property type="term" value="F:metal ion binding"/>
    <property type="evidence" value="ECO:0007669"/>
    <property type="project" value="TreeGrafter"/>
</dbReference>